<evidence type="ECO:0000256" key="2">
    <source>
        <dbReference type="ARBA" id="ARBA00022821"/>
    </source>
</evidence>
<evidence type="ECO:0000256" key="8">
    <source>
        <dbReference type="ARBA" id="ARBA00024343"/>
    </source>
</evidence>
<gene>
    <name evidence="11" type="primary">ERF026_1</name>
    <name evidence="11" type="ORF">A4A49_36228</name>
</gene>
<dbReference type="InterPro" id="IPR045277">
    <property type="entry name" value="DRE1A-I"/>
</dbReference>
<keyword evidence="7" id="KW-0539">Nucleus</keyword>
<dbReference type="EMBL" id="MJEQ01003290">
    <property type="protein sequence ID" value="OIT23511.1"/>
    <property type="molecule type" value="Genomic_DNA"/>
</dbReference>
<dbReference type="GO" id="GO:0006952">
    <property type="term" value="P:defense response"/>
    <property type="evidence" value="ECO:0007669"/>
    <property type="project" value="UniProtKB-KW"/>
</dbReference>
<dbReference type="AlphaFoldDB" id="A0A1J6KP98"/>
<dbReference type="KEGG" id="nau:109216623"/>
<dbReference type="CDD" id="cd00018">
    <property type="entry name" value="AP2"/>
    <property type="match status" value="1"/>
</dbReference>
<dbReference type="STRING" id="49451.A0A1J6KP98"/>
<dbReference type="Proteomes" id="UP000187609">
    <property type="component" value="Unassembled WGS sequence"/>
</dbReference>
<evidence type="ECO:0000313" key="12">
    <source>
        <dbReference type="Proteomes" id="UP000187609"/>
    </source>
</evidence>
<evidence type="ECO:0000256" key="1">
    <source>
        <dbReference type="ARBA" id="ARBA00004123"/>
    </source>
</evidence>
<keyword evidence="5" id="KW-0010">Activator</keyword>
<feature type="compositionally biased region" description="Polar residues" evidence="9">
    <location>
        <begin position="1"/>
        <end position="17"/>
    </location>
</feature>
<dbReference type="GO" id="GO:0003677">
    <property type="term" value="F:DNA binding"/>
    <property type="evidence" value="ECO:0007669"/>
    <property type="project" value="UniProtKB-KW"/>
</dbReference>
<comment type="similarity">
    <text evidence="8">Belongs to the AP2/ERF transcription factor family. ERF subfamily.</text>
</comment>
<dbReference type="InterPro" id="IPR036955">
    <property type="entry name" value="AP2/ERF_dom_sf"/>
</dbReference>
<dbReference type="InterPro" id="IPR001471">
    <property type="entry name" value="AP2/ERF_dom"/>
</dbReference>
<name>A0A1J6KP98_NICAT</name>
<keyword evidence="2" id="KW-0611">Plant defense</keyword>
<feature type="domain" description="AP2/ERF" evidence="10">
    <location>
        <begin position="24"/>
        <end position="80"/>
    </location>
</feature>
<evidence type="ECO:0000256" key="9">
    <source>
        <dbReference type="SAM" id="MobiDB-lite"/>
    </source>
</evidence>
<evidence type="ECO:0000256" key="5">
    <source>
        <dbReference type="ARBA" id="ARBA00023159"/>
    </source>
</evidence>
<dbReference type="PANTHER" id="PTHR31839:SF85">
    <property type="entry name" value="AP2_ERF DOMAIN-CONTAINING PROTEIN"/>
    <property type="match status" value="1"/>
</dbReference>
<comment type="caution">
    <text evidence="11">The sequence shown here is derived from an EMBL/GenBank/DDBJ whole genome shotgun (WGS) entry which is preliminary data.</text>
</comment>
<dbReference type="Gene3D" id="3.30.730.10">
    <property type="entry name" value="AP2/ERF domain"/>
    <property type="match status" value="1"/>
</dbReference>
<keyword evidence="12" id="KW-1185">Reference proteome</keyword>
<keyword evidence="3" id="KW-0805">Transcription regulation</keyword>
<reference evidence="11" key="1">
    <citation type="submission" date="2016-11" db="EMBL/GenBank/DDBJ databases">
        <title>The genome of Nicotiana attenuata.</title>
        <authorList>
            <person name="Xu S."/>
            <person name="Brockmoeller T."/>
            <person name="Gaquerel E."/>
            <person name="Navarro A."/>
            <person name="Kuhl H."/>
            <person name="Gase K."/>
            <person name="Ling Z."/>
            <person name="Zhou W."/>
            <person name="Kreitzer C."/>
            <person name="Stanke M."/>
            <person name="Tang H."/>
            <person name="Lyons E."/>
            <person name="Pandey P."/>
            <person name="Pandey S.P."/>
            <person name="Timmermann B."/>
            <person name="Baldwin I.T."/>
        </authorList>
    </citation>
    <scope>NUCLEOTIDE SEQUENCE [LARGE SCALE GENOMIC DNA]</scope>
    <source>
        <strain evidence="11">UT</strain>
    </source>
</reference>
<feature type="region of interest" description="Disordered" evidence="9">
    <location>
        <begin position="1"/>
        <end position="21"/>
    </location>
</feature>
<keyword evidence="6" id="KW-0804">Transcription</keyword>
<dbReference type="Pfam" id="PF00847">
    <property type="entry name" value="AP2"/>
    <property type="match status" value="1"/>
</dbReference>
<proteinExistence type="inferred from homology"/>
<organism evidence="11 12">
    <name type="scientific">Nicotiana attenuata</name>
    <name type="common">Coyote tobacco</name>
    <dbReference type="NCBI Taxonomy" id="49451"/>
    <lineage>
        <taxon>Eukaryota</taxon>
        <taxon>Viridiplantae</taxon>
        <taxon>Streptophyta</taxon>
        <taxon>Embryophyta</taxon>
        <taxon>Tracheophyta</taxon>
        <taxon>Spermatophyta</taxon>
        <taxon>Magnoliopsida</taxon>
        <taxon>eudicotyledons</taxon>
        <taxon>Gunneridae</taxon>
        <taxon>Pentapetalae</taxon>
        <taxon>asterids</taxon>
        <taxon>lamiids</taxon>
        <taxon>Solanales</taxon>
        <taxon>Solanaceae</taxon>
        <taxon>Nicotianoideae</taxon>
        <taxon>Nicotianeae</taxon>
        <taxon>Nicotiana</taxon>
    </lineage>
</organism>
<accession>A0A1J6KP98</accession>
<dbReference type="GeneID" id="109216623"/>
<evidence type="ECO:0000256" key="7">
    <source>
        <dbReference type="ARBA" id="ARBA00023242"/>
    </source>
</evidence>
<protein>
    <submittedName>
        <fullName evidence="11">Ethylene-responsive transcription factor erf026</fullName>
    </submittedName>
</protein>
<dbReference type="SMART" id="SM00380">
    <property type="entry name" value="AP2"/>
    <property type="match status" value="1"/>
</dbReference>
<dbReference type="PANTHER" id="PTHR31839">
    <property type="entry name" value="DEHYDRATION-RESPONSIVE ELEMENT-BINDING PROTEIN 1D"/>
    <property type="match status" value="1"/>
</dbReference>
<dbReference type="PROSITE" id="PS51032">
    <property type="entry name" value="AP2_ERF"/>
    <property type="match status" value="1"/>
</dbReference>
<evidence type="ECO:0000256" key="6">
    <source>
        <dbReference type="ARBA" id="ARBA00023163"/>
    </source>
</evidence>
<evidence type="ECO:0000256" key="3">
    <source>
        <dbReference type="ARBA" id="ARBA00023015"/>
    </source>
</evidence>
<comment type="subcellular location">
    <subcellularLocation>
        <location evidence="1">Nucleus</location>
    </subcellularLocation>
</comment>
<dbReference type="InterPro" id="IPR016177">
    <property type="entry name" value="DNA-bd_dom_sf"/>
</dbReference>
<dbReference type="GO" id="GO:0003700">
    <property type="term" value="F:DNA-binding transcription factor activity"/>
    <property type="evidence" value="ECO:0007669"/>
    <property type="project" value="InterPro"/>
</dbReference>
<evidence type="ECO:0000313" key="11">
    <source>
        <dbReference type="EMBL" id="OIT23511.1"/>
    </source>
</evidence>
<dbReference type="SUPFAM" id="SSF54171">
    <property type="entry name" value="DNA-binding domain"/>
    <property type="match status" value="1"/>
</dbReference>
<evidence type="ECO:0000256" key="4">
    <source>
        <dbReference type="ARBA" id="ARBA00023125"/>
    </source>
</evidence>
<keyword evidence="4" id="KW-0238">DNA-binding</keyword>
<evidence type="ECO:0000259" key="10">
    <source>
        <dbReference type="PROSITE" id="PS51032"/>
    </source>
</evidence>
<dbReference type="Gramene" id="OIT23511">
    <property type="protein sequence ID" value="OIT23511"/>
    <property type="gene ID" value="A4A49_36228"/>
</dbReference>
<dbReference type="GO" id="GO:0005634">
    <property type="term" value="C:nucleus"/>
    <property type="evidence" value="ECO:0007669"/>
    <property type="project" value="UniProtKB-SubCell"/>
</dbReference>
<dbReference type="OrthoDB" id="1932364at2759"/>
<dbReference type="OMA" id="ENHEGDN"/>
<sequence length="186" mass="20707">MWSNHCPSNSTAISNRSEQGRHSVYRGIRRRNRKWVSEIREPRKTTRIWLGTYPTPEMAAAAYDVAALALKGPDTPLNFPDSMCSYTMPASLTAADIRAAAANAAAVRAPQLESEEARHQAECQPEAGDEGAMGQEYFDEEEVFGMPRLLVDMAEAMLVSPPRMKTTPYDELPECSDASYTLWSYP</sequence>